<name>D2W1Z2_NAEGR</name>
<evidence type="ECO:0000256" key="13">
    <source>
        <dbReference type="ARBA" id="ARBA00047493"/>
    </source>
</evidence>
<dbReference type="PANTHER" id="PTHR11136">
    <property type="entry name" value="FOLYLPOLYGLUTAMATE SYNTHASE-RELATED"/>
    <property type="match status" value="1"/>
</dbReference>
<dbReference type="STRING" id="5762.D2W1Z2"/>
<keyword evidence="9" id="KW-0067">ATP-binding</keyword>
<dbReference type="FunCoup" id="D2W1Z2">
    <property type="interactions" value="344"/>
</dbReference>
<dbReference type="GO" id="GO:0005524">
    <property type="term" value="F:ATP binding"/>
    <property type="evidence" value="ECO:0007669"/>
    <property type="project" value="UniProtKB-KW"/>
</dbReference>
<sequence>MKSIVRRNNCCSSVLSSILLPGLFGKSLKIKPSSTALPTLSRKLETIPYSSPNSKFYSIHHHNNSSNQQNTITQLSEMASQEHITEKNYENALKILDSLISRKAPPHDANAHELSLEITKSYCDKIGLDHSKLQMIHVAGTKGKGSTCAFCEYILKKQGLKTGLFTSPHLVDIRERIRIDGGLVSKETFTNAFWYCYDRLTQETTSEQTFPMTTYFRLMVLVSLKAFIDEKVDVAIIEVGIGGKYDATNIIDPVVCGISSIGYDHMDLLGETITEISAQKAGIMKKDVPCITCPQKEEALASFIKTSEQTHAPLYMCPSIEDYERILNEKGSINKLEIGLKGEHQRWNAALAIALCKTFLERTNRSVSVSLSTIEENNILTKFNQCLKGEVCEPISQTPLTLANSNYETTTHKEELKNFLPFHLSETFIEGLKSTRWPGRCQIVNFPGLDFYIDGAHTDESLDLCRRWFVQCIDKNDQAPQEFEDISYISSDNEENSSLTFQRRIDAQNSESSKDHKKVLVFNYTGVRDPRKLLASLTTSKEYFDYVIFCPTDSQKNSLVNKSTGMSKAESEKLNNLKKLWIELTGDESKVSIFNSINQVLDFVWDMKSQQVSVLVTGSLYLIGDFSRKLHKIHRNNHKN</sequence>
<reference evidence="15 16" key="1">
    <citation type="journal article" date="2010" name="Cell">
        <title>The genome of Naegleria gruberi illuminates early eukaryotic versatility.</title>
        <authorList>
            <person name="Fritz-Laylin L.K."/>
            <person name="Prochnik S.E."/>
            <person name="Ginger M.L."/>
            <person name="Dacks J.B."/>
            <person name="Carpenter M.L."/>
            <person name="Field M.C."/>
            <person name="Kuo A."/>
            <person name="Paredez A."/>
            <person name="Chapman J."/>
            <person name="Pham J."/>
            <person name="Shu S."/>
            <person name="Neupane R."/>
            <person name="Cipriano M."/>
            <person name="Mancuso J."/>
            <person name="Tu H."/>
            <person name="Salamov A."/>
            <person name="Lindquist E."/>
            <person name="Shapiro H."/>
            <person name="Lucas S."/>
            <person name="Grigoriev I.V."/>
            <person name="Cande W.Z."/>
            <person name="Fulton C."/>
            <person name="Rokhsar D.S."/>
            <person name="Dawson S.C."/>
        </authorList>
    </citation>
    <scope>NUCLEOTIDE SEQUENCE [LARGE SCALE GENOMIC DNA]</scope>
    <source>
        <strain evidence="15 16">NEG-M</strain>
    </source>
</reference>
<protein>
    <recommendedName>
        <fullName evidence="4">tetrahydrofolate synthase</fullName>
        <ecNumber evidence="4">6.3.2.17</ecNumber>
    </recommendedName>
    <alternativeName>
        <fullName evidence="12">Folylpoly-gamma-glutamate synthetase</fullName>
    </alternativeName>
    <alternativeName>
        <fullName evidence="11">Tetrahydrofolylpolyglutamate synthase</fullName>
    </alternativeName>
</protein>
<evidence type="ECO:0000256" key="4">
    <source>
        <dbReference type="ARBA" id="ARBA00013025"/>
    </source>
</evidence>
<dbReference type="Gene3D" id="3.90.190.20">
    <property type="entry name" value="Mur ligase, C-terminal domain"/>
    <property type="match status" value="1"/>
</dbReference>
<dbReference type="PANTHER" id="PTHR11136:SF5">
    <property type="entry name" value="FOLYLPOLYGLUTAMATE SYNTHASE, MITOCHONDRIAL"/>
    <property type="match status" value="1"/>
</dbReference>
<keyword evidence="16" id="KW-1185">Reference proteome</keyword>
<dbReference type="UniPathway" id="UPA00850"/>
<dbReference type="InParanoid" id="D2W1Z2"/>
<dbReference type="InterPro" id="IPR036615">
    <property type="entry name" value="Mur_ligase_C_dom_sf"/>
</dbReference>
<dbReference type="AlphaFoldDB" id="D2W1Z2"/>
<dbReference type="GeneID" id="8856134"/>
<proteinExistence type="inferred from homology"/>
<evidence type="ECO:0000256" key="11">
    <source>
        <dbReference type="ARBA" id="ARBA00030592"/>
    </source>
</evidence>
<evidence type="ECO:0000256" key="3">
    <source>
        <dbReference type="ARBA" id="ARBA00008276"/>
    </source>
</evidence>
<gene>
    <name evidence="15" type="ORF">NAEGRDRAFT_82082</name>
</gene>
<dbReference type="InterPro" id="IPR018109">
    <property type="entry name" value="Folylpolyglutamate_synth_CS"/>
</dbReference>
<dbReference type="GO" id="GO:0046872">
    <property type="term" value="F:metal ion binding"/>
    <property type="evidence" value="ECO:0007669"/>
    <property type="project" value="UniProtKB-KW"/>
</dbReference>
<dbReference type="EC" id="6.3.2.17" evidence="4"/>
<dbReference type="RefSeq" id="XP_002669640.1">
    <property type="nucleotide sequence ID" value="XM_002669594.1"/>
</dbReference>
<evidence type="ECO:0000256" key="7">
    <source>
        <dbReference type="ARBA" id="ARBA00022723"/>
    </source>
</evidence>
<accession>D2W1Z2</accession>
<dbReference type="EMBL" id="GG738924">
    <property type="protein sequence ID" value="EFC36896.1"/>
    <property type="molecule type" value="Genomic_DNA"/>
</dbReference>
<evidence type="ECO:0000256" key="10">
    <source>
        <dbReference type="ARBA" id="ARBA00022842"/>
    </source>
</evidence>
<dbReference type="InterPro" id="IPR013221">
    <property type="entry name" value="Mur_ligase_cen"/>
</dbReference>
<dbReference type="VEuPathDB" id="AmoebaDB:NAEGRDRAFT_82082"/>
<dbReference type="Gene3D" id="3.40.1190.10">
    <property type="entry name" value="Mur-like, catalytic domain"/>
    <property type="match status" value="1"/>
</dbReference>
<dbReference type="InterPro" id="IPR036565">
    <property type="entry name" value="Mur-like_cat_sf"/>
</dbReference>
<dbReference type="SUPFAM" id="SSF53623">
    <property type="entry name" value="MurD-like peptide ligases, catalytic domain"/>
    <property type="match status" value="1"/>
</dbReference>
<dbReference type="Proteomes" id="UP000006671">
    <property type="component" value="Unassembled WGS sequence"/>
</dbReference>
<feature type="domain" description="Mur ligase central" evidence="14">
    <location>
        <begin position="138"/>
        <end position="355"/>
    </location>
</feature>
<dbReference type="OMA" id="ESLDCCM"/>
<comment type="similarity">
    <text evidence="3">Belongs to the folylpolyglutamate synthase family.</text>
</comment>
<evidence type="ECO:0000256" key="5">
    <source>
        <dbReference type="ARBA" id="ARBA00022563"/>
    </source>
</evidence>
<dbReference type="PROSITE" id="PS01012">
    <property type="entry name" value="FOLYLPOLYGLU_SYNT_2"/>
    <property type="match status" value="1"/>
</dbReference>
<evidence type="ECO:0000256" key="8">
    <source>
        <dbReference type="ARBA" id="ARBA00022741"/>
    </source>
</evidence>
<comment type="cofactor">
    <cofactor evidence="1">
        <name>Mg(2+)</name>
        <dbReference type="ChEBI" id="CHEBI:18420"/>
    </cofactor>
</comment>
<dbReference type="InterPro" id="IPR001645">
    <property type="entry name" value="Folylpolyglutamate_synth"/>
</dbReference>
<dbReference type="NCBIfam" id="TIGR01499">
    <property type="entry name" value="folC"/>
    <property type="match status" value="1"/>
</dbReference>
<dbReference type="PROSITE" id="PS01011">
    <property type="entry name" value="FOLYLPOLYGLU_SYNT_1"/>
    <property type="match status" value="1"/>
</dbReference>
<evidence type="ECO:0000256" key="1">
    <source>
        <dbReference type="ARBA" id="ARBA00001946"/>
    </source>
</evidence>
<dbReference type="GO" id="GO:0005739">
    <property type="term" value="C:mitochondrion"/>
    <property type="evidence" value="ECO:0007669"/>
    <property type="project" value="TreeGrafter"/>
</dbReference>
<dbReference type="FunFam" id="3.40.1190.10:FF:000011">
    <property type="entry name" value="Folylpolyglutamate synthase/dihydrofolate synthase"/>
    <property type="match status" value="1"/>
</dbReference>
<comment type="catalytic activity">
    <reaction evidence="13">
        <text>(6S)-5,6,7,8-tetrahydrofolyl-(gamma-L-Glu)(n) + L-glutamate + ATP = (6S)-5,6,7,8-tetrahydrofolyl-(gamma-L-Glu)(n+1) + ADP + phosphate + H(+)</text>
        <dbReference type="Rhea" id="RHEA:10580"/>
        <dbReference type="Rhea" id="RHEA-COMP:14738"/>
        <dbReference type="Rhea" id="RHEA-COMP:14740"/>
        <dbReference type="ChEBI" id="CHEBI:15378"/>
        <dbReference type="ChEBI" id="CHEBI:29985"/>
        <dbReference type="ChEBI" id="CHEBI:30616"/>
        <dbReference type="ChEBI" id="CHEBI:43474"/>
        <dbReference type="ChEBI" id="CHEBI:141005"/>
        <dbReference type="ChEBI" id="CHEBI:456216"/>
        <dbReference type="EC" id="6.3.2.17"/>
    </reaction>
</comment>
<evidence type="ECO:0000313" key="15">
    <source>
        <dbReference type="EMBL" id="EFC36896.1"/>
    </source>
</evidence>
<dbReference type="Pfam" id="PF08245">
    <property type="entry name" value="Mur_ligase_M"/>
    <property type="match status" value="1"/>
</dbReference>
<keyword evidence="10" id="KW-0460">Magnesium</keyword>
<dbReference type="KEGG" id="ngr:NAEGRDRAFT_82082"/>
<dbReference type="GO" id="GO:0006730">
    <property type="term" value="P:one-carbon metabolic process"/>
    <property type="evidence" value="ECO:0007669"/>
    <property type="project" value="UniProtKB-KW"/>
</dbReference>
<evidence type="ECO:0000259" key="14">
    <source>
        <dbReference type="Pfam" id="PF08245"/>
    </source>
</evidence>
<comment type="pathway">
    <text evidence="2">Cofactor biosynthesis; tetrahydrofolylpolyglutamate biosynthesis.</text>
</comment>
<keyword evidence="5" id="KW-0554">One-carbon metabolism</keyword>
<evidence type="ECO:0000256" key="6">
    <source>
        <dbReference type="ARBA" id="ARBA00022598"/>
    </source>
</evidence>
<dbReference type="OrthoDB" id="5212574at2759"/>
<evidence type="ECO:0000256" key="2">
    <source>
        <dbReference type="ARBA" id="ARBA00005150"/>
    </source>
</evidence>
<dbReference type="GO" id="GO:0004326">
    <property type="term" value="F:tetrahydrofolylpolyglutamate synthase activity"/>
    <property type="evidence" value="ECO:0007669"/>
    <property type="project" value="UniProtKB-EC"/>
</dbReference>
<keyword evidence="6" id="KW-0436">Ligase</keyword>
<keyword evidence="8" id="KW-0547">Nucleotide-binding</keyword>
<keyword evidence="7" id="KW-0479">Metal-binding</keyword>
<evidence type="ECO:0000256" key="12">
    <source>
        <dbReference type="ARBA" id="ARBA00030876"/>
    </source>
</evidence>
<evidence type="ECO:0000256" key="9">
    <source>
        <dbReference type="ARBA" id="ARBA00022840"/>
    </source>
</evidence>
<dbReference type="eggNOG" id="KOG2525">
    <property type="taxonomic scope" value="Eukaryota"/>
</dbReference>
<dbReference type="GO" id="GO:0005829">
    <property type="term" value="C:cytosol"/>
    <property type="evidence" value="ECO:0007669"/>
    <property type="project" value="TreeGrafter"/>
</dbReference>
<organism evidence="16">
    <name type="scientific">Naegleria gruberi</name>
    <name type="common">Amoeba</name>
    <dbReference type="NCBI Taxonomy" id="5762"/>
    <lineage>
        <taxon>Eukaryota</taxon>
        <taxon>Discoba</taxon>
        <taxon>Heterolobosea</taxon>
        <taxon>Tetramitia</taxon>
        <taxon>Eutetramitia</taxon>
        <taxon>Vahlkampfiidae</taxon>
        <taxon>Naegleria</taxon>
    </lineage>
</organism>
<evidence type="ECO:0000313" key="16">
    <source>
        <dbReference type="Proteomes" id="UP000006671"/>
    </source>
</evidence>
<dbReference type="SUPFAM" id="SSF53244">
    <property type="entry name" value="MurD-like peptide ligases, peptide-binding domain"/>
    <property type="match status" value="1"/>
</dbReference>